<keyword evidence="2" id="KW-0479">Metal-binding</keyword>
<dbReference type="RefSeq" id="WP_344247182.1">
    <property type="nucleotide sequence ID" value="NZ_BAAAPM010000003.1"/>
</dbReference>
<dbReference type="Proteomes" id="UP001501138">
    <property type="component" value="Unassembled WGS sequence"/>
</dbReference>
<evidence type="ECO:0000256" key="1">
    <source>
        <dbReference type="ARBA" id="ARBA00010211"/>
    </source>
</evidence>
<protein>
    <submittedName>
        <fullName evidence="4">Fumarylacetoacetate hydrolase family protein</fullName>
    </submittedName>
</protein>
<name>A0ABP4V972_9MICO</name>
<dbReference type="Gene3D" id="3.90.850.10">
    <property type="entry name" value="Fumarylacetoacetase-like, C-terminal domain"/>
    <property type="match status" value="1"/>
</dbReference>
<dbReference type="Pfam" id="PF01557">
    <property type="entry name" value="FAA_hydrolase"/>
    <property type="match status" value="1"/>
</dbReference>
<gene>
    <name evidence="4" type="ORF">GCM10009809_14910</name>
</gene>
<dbReference type="SUPFAM" id="SSF56529">
    <property type="entry name" value="FAH"/>
    <property type="match status" value="1"/>
</dbReference>
<evidence type="ECO:0000256" key="2">
    <source>
        <dbReference type="ARBA" id="ARBA00022723"/>
    </source>
</evidence>
<organism evidence="4 5">
    <name type="scientific">Isoptericola hypogeus</name>
    <dbReference type="NCBI Taxonomy" id="300179"/>
    <lineage>
        <taxon>Bacteria</taxon>
        <taxon>Bacillati</taxon>
        <taxon>Actinomycetota</taxon>
        <taxon>Actinomycetes</taxon>
        <taxon>Micrococcales</taxon>
        <taxon>Promicromonosporaceae</taxon>
        <taxon>Isoptericola</taxon>
    </lineage>
</organism>
<sequence>MQLLRLGPFGQETPAARADGVTYDLRPLTADIDGAFLAADGVARVRAALAAGELPVLDGADALRRGAPIARPAAVVCVGQNYAAHARESGAEPPRLPIIFFKHPNTVVGPDDTVPIPPGASTVDWEVELAIVIGRRAGYLPSVEAAREHVAGYTVVDDVSERTWQLEDSLGQWSKGKCGPGFLPTGPALVPADEVDPGGLRLRSRVNGEPRQDSSTADMIFDVAAIVHHLSQYMTLEPGDLVCTGTPEGVALSGRFPYLADGDVVEVEIEGLGAQRHAFAAGV</sequence>
<comment type="similarity">
    <text evidence="1">Belongs to the FAH family.</text>
</comment>
<dbReference type="PANTHER" id="PTHR42796:SF4">
    <property type="entry name" value="FUMARYLACETOACETATE HYDROLASE DOMAIN-CONTAINING PROTEIN 2A"/>
    <property type="match status" value="1"/>
</dbReference>
<feature type="domain" description="Fumarylacetoacetase-like C-terminal" evidence="3">
    <location>
        <begin position="75"/>
        <end position="277"/>
    </location>
</feature>
<dbReference type="InterPro" id="IPR011234">
    <property type="entry name" value="Fumarylacetoacetase-like_C"/>
</dbReference>
<dbReference type="PANTHER" id="PTHR42796">
    <property type="entry name" value="FUMARYLACETOACETATE HYDROLASE DOMAIN-CONTAINING PROTEIN 2A-RELATED"/>
    <property type="match status" value="1"/>
</dbReference>
<keyword evidence="5" id="KW-1185">Reference proteome</keyword>
<dbReference type="InterPro" id="IPR036663">
    <property type="entry name" value="Fumarylacetoacetase_C_sf"/>
</dbReference>
<dbReference type="InterPro" id="IPR051121">
    <property type="entry name" value="FAH"/>
</dbReference>
<dbReference type="EMBL" id="BAAAPM010000003">
    <property type="protein sequence ID" value="GAA1720194.1"/>
    <property type="molecule type" value="Genomic_DNA"/>
</dbReference>
<proteinExistence type="inferred from homology"/>
<evidence type="ECO:0000313" key="5">
    <source>
        <dbReference type="Proteomes" id="UP001501138"/>
    </source>
</evidence>
<reference evidence="5" key="1">
    <citation type="journal article" date="2019" name="Int. J. Syst. Evol. Microbiol.">
        <title>The Global Catalogue of Microorganisms (GCM) 10K type strain sequencing project: providing services to taxonomists for standard genome sequencing and annotation.</title>
        <authorList>
            <consortium name="The Broad Institute Genomics Platform"/>
            <consortium name="The Broad Institute Genome Sequencing Center for Infectious Disease"/>
            <person name="Wu L."/>
            <person name="Ma J."/>
        </authorList>
    </citation>
    <scope>NUCLEOTIDE SEQUENCE [LARGE SCALE GENOMIC DNA]</scope>
    <source>
        <strain evidence="5">JCM 15589</strain>
    </source>
</reference>
<comment type="caution">
    <text evidence="4">The sequence shown here is derived from an EMBL/GenBank/DDBJ whole genome shotgun (WGS) entry which is preliminary data.</text>
</comment>
<evidence type="ECO:0000259" key="3">
    <source>
        <dbReference type="Pfam" id="PF01557"/>
    </source>
</evidence>
<dbReference type="GO" id="GO:0016787">
    <property type="term" value="F:hydrolase activity"/>
    <property type="evidence" value="ECO:0007669"/>
    <property type="project" value="UniProtKB-KW"/>
</dbReference>
<accession>A0ABP4V972</accession>
<evidence type="ECO:0000313" key="4">
    <source>
        <dbReference type="EMBL" id="GAA1720194.1"/>
    </source>
</evidence>
<keyword evidence="4" id="KW-0378">Hydrolase</keyword>